<gene>
    <name evidence="2" type="ORF">XENORESO_019456</name>
</gene>
<keyword evidence="3" id="KW-1185">Reference proteome</keyword>
<keyword evidence="1" id="KW-1133">Transmembrane helix</keyword>
<evidence type="ECO:0000313" key="3">
    <source>
        <dbReference type="Proteomes" id="UP001444071"/>
    </source>
</evidence>
<dbReference type="Proteomes" id="UP001444071">
    <property type="component" value="Unassembled WGS sequence"/>
</dbReference>
<sequence>MSGAPKGRSQCREELLYTALDKHKGATMSNMRLTPPQSSQSEQDTLPGAVCVFNWQLHTPLPLCAAQGVIRRFTAAANVNTIKIEYRIFRTISRTFFFFIVRLVLRLVYQYLLTDMHQGLKITVYSREMAL</sequence>
<name>A0ABV0WGP3_9TELE</name>
<reference evidence="2 3" key="1">
    <citation type="submission" date="2021-06" db="EMBL/GenBank/DDBJ databases">
        <authorList>
            <person name="Palmer J.M."/>
        </authorList>
    </citation>
    <scope>NUCLEOTIDE SEQUENCE [LARGE SCALE GENOMIC DNA]</scope>
    <source>
        <strain evidence="2 3">XR_2019</strain>
        <tissue evidence="2">Muscle</tissue>
    </source>
</reference>
<evidence type="ECO:0000256" key="1">
    <source>
        <dbReference type="SAM" id="Phobius"/>
    </source>
</evidence>
<protein>
    <submittedName>
        <fullName evidence="2">Uncharacterized protein</fullName>
    </submittedName>
</protein>
<proteinExistence type="predicted"/>
<feature type="transmembrane region" description="Helical" evidence="1">
    <location>
        <begin position="96"/>
        <end position="113"/>
    </location>
</feature>
<evidence type="ECO:0000313" key="2">
    <source>
        <dbReference type="EMBL" id="MEQ2268299.1"/>
    </source>
</evidence>
<dbReference type="EMBL" id="JAHRIM010047237">
    <property type="protein sequence ID" value="MEQ2268299.1"/>
    <property type="molecule type" value="Genomic_DNA"/>
</dbReference>
<accession>A0ABV0WGP3</accession>
<keyword evidence="1" id="KW-0472">Membrane</keyword>
<keyword evidence="1" id="KW-0812">Transmembrane</keyword>
<comment type="caution">
    <text evidence="2">The sequence shown here is derived from an EMBL/GenBank/DDBJ whole genome shotgun (WGS) entry which is preliminary data.</text>
</comment>
<organism evidence="2 3">
    <name type="scientific">Xenotaenia resolanae</name>
    <dbReference type="NCBI Taxonomy" id="208358"/>
    <lineage>
        <taxon>Eukaryota</taxon>
        <taxon>Metazoa</taxon>
        <taxon>Chordata</taxon>
        <taxon>Craniata</taxon>
        <taxon>Vertebrata</taxon>
        <taxon>Euteleostomi</taxon>
        <taxon>Actinopterygii</taxon>
        <taxon>Neopterygii</taxon>
        <taxon>Teleostei</taxon>
        <taxon>Neoteleostei</taxon>
        <taxon>Acanthomorphata</taxon>
        <taxon>Ovalentaria</taxon>
        <taxon>Atherinomorphae</taxon>
        <taxon>Cyprinodontiformes</taxon>
        <taxon>Goodeidae</taxon>
        <taxon>Xenotaenia</taxon>
    </lineage>
</organism>